<dbReference type="EMBL" id="MRZV01000541">
    <property type="protein sequence ID" value="PIK48079.1"/>
    <property type="molecule type" value="Genomic_DNA"/>
</dbReference>
<evidence type="ECO:0000313" key="6">
    <source>
        <dbReference type="EMBL" id="PIK48079.1"/>
    </source>
</evidence>
<feature type="compositionally biased region" description="Basic and acidic residues" evidence="4">
    <location>
        <begin position="478"/>
        <end position="491"/>
    </location>
</feature>
<feature type="compositionally biased region" description="Basic and acidic residues" evidence="4">
    <location>
        <begin position="303"/>
        <end position="330"/>
    </location>
</feature>
<dbReference type="GO" id="GO:0005813">
    <property type="term" value="C:centrosome"/>
    <property type="evidence" value="ECO:0007669"/>
    <property type="project" value="UniProtKB-SubCell"/>
</dbReference>
<comment type="subcellular location">
    <subcellularLocation>
        <location evidence="1">Cytoplasm</location>
        <location evidence="1">Cytoskeleton</location>
        <location evidence="1">Microtubule organizing center</location>
        <location evidence="1">Centrosome</location>
    </subcellularLocation>
</comment>
<evidence type="ECO:0000259" key="5">
    <source>
        <dbReference type="Pfam" id="PF15309"/>
    </source>
</evidence>
<evidence type="ECO:0000313" key="7">
    <source>
        <dbReference type="Proteomes" id="UP000230750"/>
    </source>
</evidence>
<evidence type="ECO:0000256" key="2">
    <source>
        <dbReference type="ARBA" id="ARBA00022490"/>
    </source>
</evidence>
<accession>A0A2G8KJ98</accession>
<dbReference type="PANTHER" id="PTHR21553">
    <property type="entry name" value="ALMS1-RELATED"/>
    <property type="match status" value="1"/>
</dbReference>
<feature type="compositionally biased region" description="Basic and acidic residues" evidence="4">
    <location>
        <begin position="448"/>
        <end position="464"/>
    </location>
</feature>
<feature type="region of interest" description="Disordered" evidence="4">
    <location>
        <begin position="1"/>
        <end position="168"/>
    </location>
</feature>
<feature type="compositionally biased region" description="Basic and acidic residues" evidence="4">
    <location>
        <begin position="253"/>
        <end position="268"/>
    </location>
</feature>
<dbReference type="AlphaFoldDB" id="A0A2G8KJ98"/>
<evidence type="ECO:0000256" key="1">
    <source>
        <dbReference type="ARBA" id="ARBA00004300"/>
    </source>
</evidence>
<dbReference type="GO" id="GO:0046599">
    <property type="term" value="P:regulation of centriole replication"/>
    <property type="evidence" value="ECO:0007669"/>
    <property type="project" value="TreeGrafter"/>
</dbReference>
<evidence type="ECO:0000256" key="4">
    <source>
        <dbReference type="SAM" id="MobiDB-lite"/>
    </source>
</evidence>
<keyword evidence="3" id="KW-0206">Cytoskeleton</keyword>
<protein>
    <submittedName>
        <fullName evidence="6">Putative transcription initiation factor TFIID subunit 3</fullName>
    </submittedName>
</protein>
<keyword evidence="2" id="KW-0963">Cytoplasm</keyword>
<name>A0A2G8KJ98_STIJA</name>
<comment type="caution">
    <text evidence="6">The sequence shown here is derived from an EMBL/GenBank/DDBJ whole genome shotgun (WGS) entry which is preliminary data.</text>
</comment>
<feature type="compositionally biased region" description="Basic residues" evidence="4">
    <location>
        <begin position="213"/>
        <end position="237"/>
    </location>
</feature>
<sequence>MTEVTRPKPMTCGGSINISGRGSKRNEERMGTRGRRASTRAEYRDVAEPEFEETVKTKQGQDFTPEESRQPKTRVQSTLALQTDDYGIAREPRTTAKTSPAPTEVDKDVVQSSELQPAKRQKTSRNIPSSGIPTREMRPQDRVPARAPTPTKRKATAQDISGTDASETSLEAAALSDLSLDSEQLLLLLGSQGIKKLSSKLLHLQQRIEKQKEHHRKQSSGQKGRKPKLVLSKKKTLPRPTHASTPAAEPDSELVREVADIVQSRDRGPSPPSTLSSVSGTTQRTSDLDSVSASTSESTLTADPKRIPAGERSKHRKTKDDSEVEYRTSEAESDVSVLCSCRPTLRRPKSAQESRRREAENGTAVTLEPDGDGFKRPLGVAPRASSKIPVMGTSKGPRILPEDNRNHKSSSSTPSKKFPRGTAFTIDLSQDAGRKEETSLEKGVLTDLPEKSRDRQKAVVERRTSKVVNKENVTPSHSQRECPGKKRDLFRPHGQKPIIISAIQHDPRTGKISLQDAFMRHRPDFISQCRERQRKMKLAAEERHIQESLEIERIRLFEEQKAKKANRLAHPYSDQLHKPIKRNLTRKEMKEQTQKIYSRLPEVVRKKEETKKIVINETNRLRAQIYRKVLQLLNEITGSDVYYGFNILLPSADTLLSHVTSKPL</sequence>
<dbReference type="GO" id="GO:0003743">
    <property type="term" value="F:translation initiation factor activity"/>
    <property type="evidence" value="ECO:0007669"/>
    <property type="project" value="UniProtKB-KW"/>
</dbReference>
<feature type="compositionally biased region" description="Basic and acidic residues" evidence="4">
    <location>
        <begin position="135"/>
        <end position="144"/>
    </location>
</feature>
<gene>
    <name evidence="6" type="ORF">BSL78_15049</name>
</gene>
<feature type="domain" description="ALMS motif" evidence="5">
    <location>
        <begin position="511"/>
        <end position="630"/>
    </location>
</feature>
<dbReference type="PANTHER" id="PTHR21553:SF36">
    <property type="entry name" value="ALMS1 CENTROSOME AND BASAL BODY-ASSOCIATED PROTEIN-RELATED"/>
    <property type="match status" value="1"/>
</dbReference>
<dbReference type="GO" id="GO:0005829">
    <property type="term" value="C:cytosol"/>
    <property type="evidence" value="ECO:0007669"/>
    <property type="project" value="TreeGrafter"/>
</dbReference>
<dbReference type="STRING" id="307972.A0A2G8KJ98"/>
<dbReference type="Proteomes" id="UP000230750">
    <property type="component" value="Unassembled WGS sequence"/>
</dbReference>
<organism evidence="6 7">
    <name type="scientific">Stichopus japonicus</name>
    <name type="common">Sea cucumber</name>
    <dbReference type="NCBI Taxonomy" id="307972"/>
    <lineage>
        <taxon>Eukaryota</taxon>
        <taxon>Metazoa</taxon>
        <taxon>Echinodermata</taxon>
        <taxon>Eleutherozoa</taxon>
        <taxon>Echinozoa</taxon>
        <taxon>Holothuroidea</taxon>
        <taxon>Aspidochirotacea</taxon>
        <taxon>Aspidochirotida</taxon>
        <taxon>Stichopodidae</taxon>
        <taxon>Apostichopus</taxon>
    </lineage>
</organism>
<dbReference type="OrthoDB" id="8899035at2759"/>
<keyword evidence="7" id="KW-1185">Reference proteome</keyword>
<proteinExistence type="predicted"/>
<dbReference type="GO" id="GO:0008017">
    <property type="term" value="F:microtubule binding"/>
    <property type="evidence" value="ECO:0007669"/>
    <property type="project" value="TreeGrafter"/>
</dbReference>
<reference evidence="6 7" key="1">
    <citation type="journal article" date="2017" name="PLoS Biol.">
        <title>The sea cucumber genome provides insights into morphological evolution and visceral regeneration.</title>
        <authorList>
            <person name="Zhang X."/>
            <person name="Sun L."/>
            <person name="Yuan J."/>
            <person name="Sun Y."/>
            <person name="Gao Y."/>
            <person name="Zhang L."/>
            <person name="Li S."/>
            <person name="Dai H."/>
            <person name="Hamel J.F."/>
            <person name="Liu C."/>
            <person name="Yu Y."/>
            <person name="Liu S."/>
            <person name="Lin W."/>
            <person name="Guo K."/>
            <person name="Jin S."/>
            <person name="Xu P."/>
            <person name="Storey K.B."/>
            <person name="Huan P."/>
            <person name="Zhang T."/>
            <person name="Zhou Y."/>
            <person name="Zhang J."/>
            <person name="Lin C."/>
            <person name="Li X."/>
            <person name="Xing L."/>
            <person name="Huo D."/>
            <person name="Sun M."/>
            <person name="Wang L."/>
            <person name="Mercier A."/>
            <person name="Li F."/>
            <person name="Yang H."/>
            <person name="Xiang J."/>
        </authorList>
    </citation>
    <scope>NUCLEOTIDE SEQUENCE [LARGE SCALE GENOMIC DNA]</scope>
    <source>
        <strain evidence="6">Shaxun</strain>
        <tissue evidence="6">Muscle</tissue>
    </source>
</reference>
<feature type="compositionally biased region" description="Polar residues" evidence="4">
    <location>
        <begin position="158"/>
        <end position="168"/>
    </location>
</feature>
<feature type="compositionally biased region" description="Basic and acidic residues" evidence="4">
    <location>
        <begin position="350"/>
        <end position="360"/>
    </location>
</feature>
<dbReference type="Pfam" id="PF15309">
    <property type="entry name" value="ALMS_motif"/>
    <property type="match status" value="1"/>
</dbReference>
<feature type="region of interest" description="Disordered" evidence="4">
    <location>
        <begin position="206"/>
        <end position="491"/>
    </location>
</feature>
<keyword evidence="6" id="KW-0396">Initiation factor</keyword>
<dbReference type="GO" id="GO:0005814">
    <property type="term" value="C:centriole"/>
    <property type="evidence" value="ECO:0007669"/>
    <property type="project" value="TreeGrafter"/>
</dbReference>
<feature type="compositionally biased region" description="Polar residues" evidence="4">
    <location>
        <begin position="273"/>
        <end position="301"/>
    </location>
</feature>
<dbReference type="InterPro" id="IPR029299">
    <property type="entry name" value="ALMS_motif"/>
</dbReference>
<evidence type="ECO:0000256" key="3">
    <source>
        <dbReference type="ARBA" id="ARBA00023212"/>
    </source>
</evidence>
<keyword evidence="6" id="KW-0648">Protein biosynthesis</keyword>